<gene>
    <name evidence="5" type="ORF">JQV55_05485</name>
</gene>
<dbReference type="EMBL" id="JAFBRM010000001">
    <property type="protein sequence ID" value="MBM1713008.1"/>
    <property type="molecule type" value="Genomic_DNA"/>
</dbReference>
<dbReference type="PROSITE" id="PS50995">
    <property type="entry name" value="HTH_MARR_2"/>
    <property type="match status" value="1"/>
</dbReference>
<comment type="caution">
    <text evidence="5">The sequence shown here is derived from an EMBL/GenBank/DDBJ whole genome shotgun (WGS) entry which is preliminary data.</text>
</comment>
<keyword evidence="6" id="KW-1185">Reference proteome</keyword>
<evidence type="ECO:0000256" key="2">
    <source>
        <dbReference type="ARBA" id="ARBA00023125"/>
    </source>
</evidence>
<dbReference type="SMART" id="SM00347">
    <property type="entry name" value="HTH_MARR"/>
    <property type="match status" value="1"/>
</dbReference>
<evidence type="ECO:0000256" key="1">
    <source>
        <dbReference type="ARBA" id="ARBA00023015"/>
    </source>
</evidence>
<protein>
    <submittedName>
        <fullName evidence="5">MarR family transcriptional regulator</fullName>
    </submittedName>
</protein>
<dbReference type="GO" id="GO:0003677">
    <property type="term" value="F:DNA binding"/>
    <property type="evidence" value="ECO:0007669"/>
    <property type="project" value="UniProtKB-KW"/>
</dbReference>
<dbReference type="InterPro" id="IPR036388">
    <property type="entry name" value="WH-like_DNA-bd_sf"/>
</dbReference>
<proteinExistence type="predicted"/>
<feature type="domain" description="HTH marR-type" evidence="4">
    <location>
        <begin position="38"/>
        <end position="170"/>
    </location>
</feature>
<name>A0AAE3B5D2_9RHOB</name>
<keyword evidence="3" id="KW-0804">Transcription</keyword>
<evidence type="ECO:0000259" key="4">
    <source>
        <dbReference type="PROSITE" id="PS50995"/>
    </source>
</evidence>
<dbReference type="Proteomes" id="UP000732193">
    <property type="component" value="Unassembled WGS sequence"/>
</dbReference>
<dbReference type="AlphaFoldDB" id="A0AAE3B5D2"/>
<dbReference type="RefSeq" id="WP_203241498.1">
    <property type="nucleotide sequence ID" value="NZ_JAFBRH010000001.1"/>
</dbReference>
<dbReference type="InterPro" id="IPR000835">
    <property type="entry name" value="HTH_MarR-typ"/>
</dbReference>
<dbReference type="InterPro" id="IPR023187">
    <property type="entry name" value="Tscrpt_reg_MarR-type_CS"/>
</dbReference>
<dbReference type="PANTHER" id="PTHR42756">
    <property type="entry name" value="TRANSCRIPTIONAL REGULATOR, MARR"/>
    <property type="match status" value="1"/>
</dbReference>
<sequence length="181" mass="20124">MMADENLPDPKDETPGTALSFETAQAPDSATLDHGILHEFIGMYLRRAYEVAYEDFRARLGGDALYPGYFTILTLIVRNPRISQTQIGAASARDKSSVTKALRWMEDEGFITRLRSDADRRIYLSTATQAGIELQAQMEAKAVGHLQALNDAIGDDRYTAFVDTMKDLISSLETQAANREE</sequence>
<keyword evidence="2" id="KW-0238">DNA-binding</keyword>
<dbReference type="Pfam" id="PF01047">
    <property type="entry name" value="MarR"/>
    <property type="match status" value="1"/>
</dbReference>
<organism evidence="5 6">
    <name type="scientific">Sulfitobacter geojensis</name>
    <dbReference type="NCBI Taxonomy" id="1342299"/>
    <lineage>
        <taxon>Bacteria</taxon>
        <taxon>Pseudomonadati</taxon>
        <taxon>Pseudomonadota</taxon>
        <taxon>Alphaproteobacteria</taxon>
        <taxon>Rhodobacterales</taxon>
        <taxon>Roseobacteraceae</taxon>
        <taxon>Sulfitobacter</taxon>
    </lineage>
</organism>
<dbReference type="SUPFAM" id="SSF46785">
    <property type="entry name" value="Winged helix' DNA-binding domain"/>
    <property type="match status" value="1"/>
</dbReference>
<evidence type="ECO:0000313" key="6">
    <source>
        <dbReference type="Proteomes" id="UP000732193"/>
    </source>
</evidence>
<keyword evidence="1" id="KW-0805">Transcription regulation</keyword>
<dbReference type="Gene3D" id="1.10.10.10">
    <property type="entry name" value="Winged helix-like DNA-binding domain superfamily/Winged helix DNA-binding domain"/>
    <property type="match status" value="1"/>
</dbReference>
<dbReference type="PANTHER" id="PTHR42756:SF1">
    <property type="entry name" value="TRANSCRIPTIONAL REPRESSOR OF EMRAB OPERON"/>
    <property type="match status" value="1"/>
</dbReference>
<reference evidence="5 6" key="1">
    <citation type="submission" date="2021-01" db="EMBL/GenBank/DDBJ databases">
        <title>Diatom-associated Roseobacters Show Island Model of Population Structure.</title>
        <authorList>
            <person name="Qu L."/>
            <person name="Feng X."/>
            <person name="Chen Y."/>
            <person name="Li L."/>
            <person name="Wang X."/>
            <person name="Hu Z."/>
            <person name="Wang H."/>
            <person name="Luo H."/>
        </authorList>
    </citation>
    <scope>NUCLEOTIDE SEQUENCE [LARGE SCALE GENOMIC DNA]</scope>
    <source>
        <strain evidence="5 6">TR60-84</strain>
    </source>
</reference>
<dbReference type="PROSITE" id="PS01117">
    <property type="entry name" value="HTH_MARR_1"/>
    <property type="match status" value="1"/>
</dbReference>
<dbReference type="GO" id="GO:0003700">
    <property type="term" value="F:DNA-binding transcription factor activity"/>
    <property type="evidence" value="ECO:0007669"/>
    <property type="project" value="InterPro"/>
</dbReference>
<evidence type="ECO:0000313" key="5">
    <source>
        <dbReference type="EMBL" id="MBM1713008.1"/>
    </source>
</evidence>
<evidence type="ECO:0000256" key="3">
    <source>
        <dbReference type="ARBA" id="ARBA00023163"/>
    </source>
</evidence>
<dbReference type="InterPro" id="IPR036390">
    <property type="entry name" value="WH_DNA-bd_sf"/>
</dbReference>
<accession>A0AAE3B5D2</accession>